<feature type="domain" description="Major facilitator superfamily (MFS) profile" evidence="6">
    <location>
        <begin position="19"/>
        <end position="428"/>
    </location>
</feature>
<evidence type="ECO:0000259" key="6">
    <source>
        <dbReference type="PROSITE" id="PS50850"/>
    </source>
</evidence>
<dbReference type="InterPro" id="IPR020846">
    <property type="entry name" value="MFS_dom"/>
</dbReference>
<evidence type="ECO:0000256" key="3">
    <source>
        <dbReference type="ARBA" id="ARBA00022989"/>
    </source>
</evidence>
<gene>
    <name evidence="7" type="ORF">SPPYR_0672</name>
</gene>
<feature type="transmembrane region" description="Helical" evidence="5">
    <location>
        <begin position="246"/>
        <end position="268"/>
    </location>
</feature>
<dbReference type="AlphaFoldDB" id="A0A1Y5PP07"/>
<comment type="subcellular location">
    <subcellularLocation>
        <location evidence="1">Membrane</location>
        <topology evidence="1">Multi-pass membrane protein</topology>
    </subcellularLocation>
</comment>
<feature type="transmembrane region" description="Helical" evidence="5">
    <location>
        <begin position="110"/>
        <end position="132"/>
    </location>
</feature>
<feature type="transmembrane region" description="Helical" evidence="5">
    <location>
        <begin position="17"/>
        <end position="43"/>
    </location>
</feature>
<organism evidence="7">
    <name type="scientific">uncultured Sphingopyxis sp</name>
    <dbReference type="NCBI Taxonomy" id="310581"/>
    <lineage>
        <taxon>Bacteria</taxon>
        <taxon>Pseudomonadati</taxon>
        <taxon>Pseudomonadota</taxon>
        <taxon>Alphaproteobacteria</taxon>
        <taxon>Sphingomonadales</taxon>
        <taxon>Sphingomonadaceae</taxon>
        <taxon>Sphingopyxis</taxon>
        <taxon>environmental samples</taxon>
    </lineage>
</organism>
<keyword evidence="4 5" id="KW-0472">Membrane</keyword>
<dbReference type="KEGG" id="sphu:SPPYR_0672"/>
<reference evidence="7" key="1">
    <citation type="submission" date="2016-03" db="EMBL/GenBank/DDBJ databases">
        <authorList>
            <person name="Ploux O."/>
        </authorList>
    </citation>
    <scope>NUCLEOTIDE SEQUENCE</scope>
    <source>
        <strain evidence="7">UC10</strain>
    </source>
</reference>
<proteinExistence type="predicted"/>
<dbReference type="InterPro" id="IPR036259">
    <property type="entry name" value="MFS_trans_sf"/>
</dbReference>
<dbReference type="Pfam" id="PF07690">
    <property type="entry name" value="MFS_1"/>
    <property type="match status" value="2"/>
</dbReference>
<feature type="transmembrane region" description="Helical" evidence="5">
    <location>
        <begin position="403"/>
        <end position="423"/>
    </location>
</feature>
<keyword evidence="3 5" id="KW-1133">Transmembrane helix</keyword>
<dbReference type="PANTHER" id="PTHR23508:SF10">
    <property type="entry name" value="CARBOXYLIC ACID TRANSPORTER PROTEIN HOMOLOG"/>
    <property type="match status" value="1"/>
</dbReference>
<accession>A0A1Y5PP07</accession>
<dbReference type="SUPFAM" id="SSF103473">
    <property type="entry name" value="MFS general substrate transporter"/>
    <property type="match status" value="1"/>
</dbReference>
<evidence type="ECO:0000256" key="5">
    <source>
        <dbReference type="SAM" id="Phobius"/>
    </source>
</evidence>
<dbReference type="PANTHER" id="PTHR23508">
    <property type="entry name" value="CARBOXYLIC ACID TRANSPORTER PROTEIN HOMOLOG"/>
    <property type="match status" value="1"/>
</dbReference>
<protein>
    <submittedName>
        <fullName evidence="7">MFS transporter, AAHS family,3-hydroxyphenylpropionic acid transporter</fullName>
    </submittedName>
</protein>
<feature type="transmembrane region" description="Helical" evidence="5">
    <location>
        <begin position="85"/>
        <end position="104"/>
    </location>
</feature>
<feature type="transmembrane region" description="Helical" evidence="5">
    <location>
        <begin position="173"/>
        <end position="193"/>
    </location>
</feature>
<evidence type="ECO:0000313" key="7">
    <source>
        <dbReference type="EMBL" id="SBV31792.1"/>
    </source>
</evidence>
<dbReference type="PROSITE" id="PS50850">
    <property type="entry name" value="MFS"/>
    <property type="match status" value="1"/>
</dbReference>
<dbReference type="GO" id="GO:0046943">
    <property type="term" value="F:carboxylic acid transmembrane transporter activity"/>
    <property type="evidence" value="ECO:0007669"/>
    <property type="project" value="TreeGrafter"/>
</dbReference>
<evidence type="ECO:0000256" key="2">
    <source>
        <dbReference type="ARBA" id="ARBA00022692"/>
    </source>
</evidence>
<dbReference type="Gene3D" id="1.20.1250.20">
    <property type="entry name" value="MFS general substrate transporter like domains"/>
    <property type="match status" value="1"/>
</dbReference>
<dbReference type="GO" id="GO:0005886">
    <property type="term" value="C:plasma membrane"/>
    <property type="evidence" value="ECO:0007669"/>
    <property type="project" value="TreeGrafter"/>
</dbReference>
<feature type="transmembrane region" description="Helical" evidence="5">
    <location>
        <begin position="314"/>
        <end position="331"/>
    </location>
</feature>
<name>A0A1Y5PP07_9SPHN</name>
<keyword evidence="2 5" id="KW-0812">Transmembrane</keyword>
<dbReference type="InterPro" id="IPR011701">
    <property type="entry name" value="MFS"/>
</dbReference>
<sequence>MDPREIIAQDRMTWRQWLAVVICLVLNALDGFDMLAITFAAPVIREAWQVTHEQIGIVIASSLVGMSLGSLFLSPLADVLGRRTMIIICLTIMAISMAMAPLSSDIATLSFWRLTTGLGIGALVGTITAMAYEYANMRWRNLAIGLMGVGYPVGGVLVAATSAALLPAHGWEAVLWIGAAATAAMIPLVFLIMPESIAFIMSKQGAGALADANAVLRQLGHRLATLVRDDGSSPTIRRLDIFSHTFLLTTATLTIAYSLHTMTTYFVLGWVPSIVVDIGHDPGTAALVSMWINIGGVVGGLAFGWFAGHFGLKLSTVPLLAGTMAAVAIFGDLTSGPTLKLTGFAIGFCMIGASVGLYALIAHLYPTALRATGTGVIIGIGRSGAAVGPVLAGVLMTAEVDKATIAILMATGSLVAAIAIWMLPTRPGADQRSGAVPCPAD</sequence>
<feature type="transmembrane region" description="Helical" evidence="5">
    <location>
        <begin position="376"/>
        <end position="397"/>
    </location>
</feature>
<evidence type="ECO:0000256" key="1">
    <source>
        <dbReference type="ARBA" id="ARBA00004141"/>
    </source>
</evidence>
<feature type="transmembrane region" description="Helical" evidence="5">
    <location>
        <begin position="288"/>
        <end position="307"/>
    </location>
</feature>
<dbReference type="EMBL" id="LT598653">
    <property type="protein sequence ID" value="SBV31792.1"/>
    <property type="molecule type" value="Genomic_DNA"/>
</dbReference>
<feature type="transmembrane region" description="Helical" evidence="5">
    <location>
        <begin position="144"/>
        <end position="167"/>
    </location>
</feature>
<feature type="transmembrane region" description="Helical" evidence="5">
    <location>
        <begin position="55"/>
        <end position="73"/>
    </location>
</feature>
<evidence type="ECO:0000256" key="4">
    <source>
        <dbReference type="ARBA" id="ARBA00023136"/>
    </source>
</evidence>
<feature type="transmembrane region" description="Helical" evidence="5">
    <location>
        <begin position="343"/>
        <end position="364"/>
    </location>
</feature>